<reference evidence="1 2" key="1">
    <citation type="journal article" date="2016" name="Sci. Rep.">
        <title>The Dendrobium catenatum Lindl. genome sequence provides insights into polysaccharide synthase, floral development and adaptive evolution.</title>
        <authorList>
            <person name="Zhang G.Q."/>
            <person name="Xu Q."/>
            <person name="Bian C."/>
            <person name="Tsai W.C."/>
            <person name="Yeh C.M."/>
            <person name="Liu K.W."/>
            <person name="Yoshida K."/>
            <person name="Zhang L.S."/>
            <person name="Chang S.B."/>
            <person name="Chen F."/>
            <person name="Shi Y."/>
            <person name="Su Y.Y."/>
            <person name="Zhang Y.Q."/>
            <person name="Chen L.J."/>
            <person name="Yin Y."/>
            <person name="Lin M."/>
            <person name="Huang H."/>
            <person name="Deng H."/>
            <person name="Wang Z.W."/>
            <person name="Zhu S.L."/>
            <person name="Zhao X."/>
            <person name="Deng C."/>
            <person name="Niu S.C."/>
            <person name="Huang J."/>
            <person name="Wang M."/>
            <person name="Liu G.H."/>
            <person name="Yang H.J."/>
            <person name="Xiao X.J."/>
            <person name="Hsiao Y.Y."/>
            <person name="Wu W.L."/>
            <person name="Chen Y.Y."/>
            <person name="Mitsuda N."/>
            <person name="Ohme-Takagi M."/>
            <person name="Luo Y.B."/>
            <person name="Van de Peer Y."/>
            <person name="Liu Z.J."/>
        </authorList>
    </citation>
    <scope>NUCLEOTIDE SEQUENCE [LARGE SCALE GENOMIC DNA]</scope>
    <source>
        <tissue evidence="1">The whole plant</tissue>
    </source>
</reference>
<organism evidence="1 2">
    <name type="scientific">Dendrobium catenatum</name>
    <dbReference type="NCBI Taxonomy" id="906689"/>
    <lineage>
        <taxon>Eukaryota</taxon>
        <taxon>Viridiplantae</taxon>
        <taxon>Streptophyta</taxon>
        <taxon>Embryophyta</taxon>
        <taxon>Tracheophyta</taxon>
        <taxon>Spermatophyta</taxon>
        <taxon>Magnoliopsida</taxon>
        <taxon>Liliopsida</taxon>
        <taxon>Asparagales</taxon>
        <taxon>Orchidaceae</taxon>
        <taxon>Epidendroideae</taxon>
        <taxon>Malaxideae</taxon>
        <taxon>Dendrobiinae</taxon>
        <taxon>Dendrobium</taxon>
    </lineage>
</organism>
<dbReference type="Proteomes" id="UP000233837">
    <property type="component" value="Unassembled WGS sequence"/>
</dbReference>
<gene>
    <name evidence="1" type="ORF">MA16_Dca014152</name>
</gene>
<sequence length="65" mass="7413">MEQLGGPLHLQATAASACAMVMNKRIFYLRGGNVNLSHNLSLSLSLHWVMMMKNWAMMVVYYYAF</sequence>
<evidence type="ECO:0000313" key="2">
    <source>
        <dbReference type="Proteomes" id="UP000233837"/>
    </source>
</evidence>
<accession>A0A2I0VTK5</accession>
<protein>
    <submittedName>
        <fullName evidence="1">Uncharacterized protein</fullName>
    </submittedName>
</protein>
<dbReference type="GO" id="GO:0016755">
    <property type="term" value="F:aminoacyltransferase activity"/>
    <property type="evidence" value="ECO:0007669"/>
    <property type="project" value="InterPro"/>
</dbReference>
<keyword evidence="2" id="KW-1185">Reference proteome</keyword>
<reference evidence="1 2" key="2">
    <citation type="journal article" date="2017" name="Nature">
        <title>The Apostasia genome and the evolution of orchids.</title>
        <authorList>
            <person name="Zhang G.Q."/>
            <person name="Liu K.W."/>
            <person name="Li Z."/>
            <person name="Lohaus R."/>
            <person name="Hsiao Y.Y."/>
            <person name="Niu S.C."/>
            <person name="Wang J.Y."/>
            <person name="Lin Y.C."/>
            <person name="Xu Q."/>
            <person name="Chen L.J."/>
            <person name="Yoshida K."/>
            <person name="Fujiwara S."/>
            <person name="Wang Z.W."/>
            <person name="Zhang Y.Q."/>
            <person name="Mitsuda N."/>
            <person name="Wang M."/>
            <person name="Liu G.H."/>
            <person name="Pecoraro L."/>
            <person name="Huang H.X."/>
            <person name="Xiao X.J."/>
            <person name="Lin M."/>
            <person name="Wu X.Y."/>
            <person name="Wu W.L."/>
            <person name="Chen Y.Y."/>
            <person name="Chang S.B."/>
            <person name="Sakamoto S."/>
            <person name="Ohme-Takagi M."/>
            <person name="Yagi M."/>
            <person name="Zeng S.J."/>
            <person name="Shen C.Y."/>
            <person name="Yeh C.M."/>
            <person name="Luo Y.B."/>
            <person name="Tsai W.C."/>
            <person name="Van de Peer Y."/>
            <person name="Liu Z.J."/>
        </authorList>
    </citation>
    <scope>NUCLEOTIDE SEQUENCE [LARGE SCALE GENOMIC DNA]</scope>
    <source>
        <tissue evidence="1">The whole plant</tissue>
    </source>
</reference>
<dbReference type="GO" id="GO:0044038">
    <property type="term" value="P:cell wall macromolecule biosynthetic process"/>
    <property type="evidence" value="ECO:0007669"/>
    <property type="project" value="InterPro"/>
</dbReference>
<dbReference type="PROSITE" id="PS51191">
    <property type="entry name" value="FEMABX"/>
    <property type="match status" value="1"/>
</dbReference>
<dbReference type="AlphaFoldDB" id="A0A2I0VTK5"/>
<name>A0A2I0VTK5_9ASPA</name>
<dbReference type="EMBL" id="KZ503248">
    <property type="protein sequence ID" value="PKU66733.1"/>
    <property type="molecule type" value="Genomic_DNA"/>
</dbReference>
<proteinExistence type="predicted"/>
<dbReference type="InterPro" id="IPR003447">
    <property type="entry name" value="FEMABX"/>
</dbReference>
<evidence type="ECO:0000313" key="1">
    <source>
        <dbReference type="EMBL" id="PKU66733.1"/>
    </source>
</evidence>